<protein>
    <recommendedName>
        <fullName evidence="4">HEAT repeat-containing protein</fullName>
    </recommendedName>
</protein>
<accession>A0A0N8HKY3</accession>
<evidence type="ECO:0000256" key="1">
    <source>
        <dbReference type="SAM" id="SignalP"/>
    </source>
</evidence>
<evidence type="ECO:0000313" key="2">
    <source>
        <dbReference type="EMBL" id="KPM85160.1"/>
    </source>
</evidence>
<dbReference type="InterPro" id="IPR016024">
    <property type="entry name" value="ARM-type_fold"/>
</dbReference>
<dbReference type="RefSeq" id="WP_054551927.1">
    <property type="nucleotide sequence ID" value="NZ_LJTC01000002.1"/>
</dbReference>
<keyword evidence="1" id="KW-0732">Signal</keyword>
<comment type="caution">
    <text evidence="2">The sequence shown here is derived from an EMBL/GenBank/DDBJ whole genome shotgun (WGS) entry which is preliminary data.</text>
</comment>
<evidence type="ECO:0000313" key="3">
    <source>
        <dbReference type="Proteomes" id="UP000050378"/>
    </source>
</evidence>
<dbReference type="OrthoDB" id="6281017at2"/>
<sequence>MRLIKLSLLFGTLLGYASAAYAVPHCTVWGELQSKADTNIVSMNSPSKSQFDLQGRLIYRPLLVAEKFHWLGFELYQAQAKLNKTVSTSNEYAVPFAVKVSNNSGEVLDYRFNAKLKAADQQKLIALYRAFHRANPPENLQGDKYWVKERDDIGQYKSLYTVLADNKLKRNKLSYLEPTDTRQSTNAAKKLMQLETANIISDEFIFENDKCWLTKTLGNSHIQVSSSDGSMNIEVLQTLSLNRSNQSIPDGARLLQLPEDPNQWENLSTDWVYPKAPPQPLKNTEAFITALKSMDWLEGDRKTLLQFLYDNDQYLLSLKELISTKSIADPLESKLFMYLGKHDSVNSKQLLTEVFVEPGLFSPNQRFRSLMALKYSEKPLTDMQVEAIFEYSMSYGLDEENSKLAHSALMVMGAIAKNQQGSEFSTQLTQKLADSLSSSATEQKASALITALGNSGDYDHQQLIGDYLAGDSPRLRLNAAEALAKMPSKTSLNYLSNQLNQETDSKPRGAILKAMGNNELDAEQVDSIYAFADASNPKDIRSAAISALSQQAKSKPEVKSRLKALVKTETNQKNLRQLMKALYGS</sequence>
<dbReference type="InterPro" id="IPR011989">
    <property type="entry name" value="ARM-like"/>
</dbReference>
<name>A0A0N8HKY3_9GAMM</name>
<feature type="chain" id="PRO_5006026624" description="HEAT repeat-containing protein" evidence="1">
    <location>
        <begin position="23"/>
        <end position="585"/>
    </location>
</feature>
<dbReference type="AlphaFoldDB" id="A0A0N8HKY3"/>
<gene>
    <name evidence="2" type="ORF">AOG27_05240</name>
</gene>
<reference evidence="2 3" key="1">
    <citation type="submission" date="2015-09" db="EMBL/GenBank/DDBJ databases">
        <title>Draft Genome Sequence of Pseudoalteromonas lipolytica UCD-48B.</title>
        <authorList>
            <person name="Krusor M."/>
            <person name="Coil D.A."/>
            <person name="Lang J.M."/>
            <person name="Eisen J.A."/>
            <person name="Alexiev A."/>
        </authorList>
    </citation>
    <scope>NUCLEOTIDE SEQUENCE [LARGE SCALE GENOMIC DNA]</scope>
    <source>
        <strain evidence="2 3">UCD-48B</strain>
    </source>
</reference>
<dbReference type="Pfam" id="PF13646">
    <property type="entry name" value="HEAT_2"/>
    <property type="match status" value="1"/>
</dbReference>
<feature type="signal peptide" evidence="1">
    <location>
        <begin position="1"/>
        <end position="22"/>
    </location>
</feature>
<organism evidence="2 3">
    <name type="scientific">Pseudoalteromonas lipolytica</name>
    <dbReference type="NCBI Taxonomy" id="570156"/>
    <lineage>
        <taxon>Bacteria</taxon>
        <taxon>Pseudomonadati</taxon>
        <taxon>Pseudomonadota</taxon>
        <taxon>Gammaproteobacteria</taxon>
        <taxon>Alteromonadales</taxon>
        <taxon>Pseudoalteromonadaceae</taxon>
        <taxon>Pseudoalteromonas</taxon>
    </lineage>
</organism>
<evidence type="ECO:0008006" key="4">
    <source>
        <dbReference type="Google" id="ProtNLM"/>
    </source>
</evidence>
<dbReference type="SUPFAM" id="SSF48371">
    <property type="entry name" value="ARM repeat"/>
    <property type="match status" value="1"/>
</dbReference>
<dbReference type="Gene3D" id="1.25.10.10">
    <property type="entry name" value="Leucine-rich Repeat Variant"/>
    <property type="match status" value="1"/>
</dbReference>
<dbReference type="EMBL" id="LJTC01000002">
    <property type="protein sequence ID" value="KPM85160.1"/>
    <property type="molecule type" value="Genomic_DNA"/>
</dbReference>
<dbReference type="Proteomes" id="UP000050378">
    <property type="component" value="Unassembled WGS sequence"/>
</dbReference>
<dbReference type="STRING" id="570156.AOG27_05240"/>
<proteinExistence type="predicted"/>
<dbReference type="PATRIC" id="fig|570156.3.peg.1040"/>